<gene>
    <name evidence="2" type="ORF">MELLADRAFT_63136</name>
</gene>
<evidence type="ECO:0000313" key="3">
    <source>
        <dbReference type="Proteomes" id="UP000001072"/>
    </source>
</evidence>
<dbReference type="GeneID" id="18930035"/>
<dbReference type="VEuPathDB" id="FungiDB:MELLADRAFT_63136"/>
<proteinExistence type="predicted"/>
<organism evidence="3">
    <name type="scientific">Melampsora larici-populina (strain 98AG31 / pathotype 3-4-7)</name>
    <name type="common">Poplar leaf rust fungus</name>
    <dbReference type="NCBI Taxonomy" id="747676"/>
    <lineage>
        <taxon>Eukaryota</taxon>
        <taxon>Fungi</taxon>
        <taxon>Dikarya</taxon>
        <taxon>Basidiomycota</taxon>
        <taxon>Pucciniomycotina</taxon>
        <taxon>Pucciniomycetes</taxon>
        <taxon>Pucciniales</taxon>
        <taxon>Melampsoraceae</taxon>
        <taxon>Melampsora</taxon>
    </lineage>
</organism>
<dbReference type="Proteomes" id="UP000001072">
    <property type="component" value="Unassembled WGS sequence"/>
</dbReference>
<feature type="compositionally biased region" description="Basic and acidic residues" evidence="1">
    <location>
        <begin position="556"/>
        <end position="565"/>
    </location>
</feature>
<evidence type="ECO:0000313" key="2">
    <source>
        <dbReference type="EMBL" id="EGG06739.1"/>
    </source>
</evidence>
<dbReference type="AlphaFoldDB" id="F4RLJ8"/>
<protein>
    <submittedName>
        <fullName evidence="2">Uncharacterized protein</fullName>
    </submittedName>
</protein>
<feature type="compositionally biased region" description="Basic and acidic residues" evidence="1">
    <location>
        <begin position="115"/>
        <end position="143"/>
    </location>
</feature>
<dbReference type="RefSeq" id="XP_007410179.1">
    <property type="nucleotide sequence ID" value="XM_007410117.1"/>
</dbReference>
<dbReference type="EMBL" id="GL883107">
    <property type="protein sequence ID" value="EGG06739.1"/>
    <property type="molecule type" value="Genomic_DNA"/>
</dbReference>
<feature type="region of interest" description="Disordered" evidence="1">
    <location>
        <begin position="112"/>
        <end position="207"/>
    </location>
</feature>
<feature type="region of interest" description="Disordered" evidence="1">
    <location>
        <begin position="549"/>
        <end position="577"/>
    </location>
</feature>
<reference evidence="3" key="1">
    <citation type="journal article" date="2011" name="Proc. Natl. Acad. Sci. U.S.A.">
        <title>Obligate biotrophy features unraveled by the genomic analysis of rust fungi.</title>
        <authorList>
            <person name="Duplessis S."/>
            <person name="Cuomo C.A."/>
            <person name="Lin Y.-C."/>
            <person name="Aerts A."/>
            <person name="Tisserant E."/>
            <person name="Veneault-Fourrey C."/>
            <person name="Joly D.L."/>
            <person name="Hacquard S."/>
            <person name="Amselem J."/>
            <person name="Cantarel B.L."/>
            <person name="Chiu R."/>
            <person name="Coutinho P.M."/>
            <person name="Feau N."/>
            <person name="Field M."/>
            <person name="Frey P."/>
            <person name="Gelhaye E."/>
            <person name="Goldberg J."/>
            <person name="Grabherr M.G."/>
            <person name="Kodira C.D."/>
            <person name="Kohler A."/>
            <person name="Kuees U."/>
            <person name="Lindquist E.A."/>
            <person name="Lucas S.M."/>
            <person name="Mago R."/>
            <person name="Mauceli E."/>
            <person name="Morin E."/>
            <person name="Murat C."/>
            <person name="Pangilinan J.L."/>
            <person name="Park R."/>
            <person name="Pearson M."/>
            <person name="Quesneville H."/>
            <person name="Rouhier N."/>
            <person name="Sakthikumar S."/>
            <person name="Salamov A.A."/>
            <person name="Schmutz J."/>
            <person name="Selles B."/>
            <person name="Shapiro H."/>
            <person name="Tanguay P."/>
            <person name="Tuskan G.A."/>
            <person name="Henrissat B."/>
            <person name="Van de Peer Y."/>
            <person name="Rouze P."/>
            <person name="Ellis J.G."/>
            <person name="Dodds P.N."/>
            <person name="Schein J.E."/>
            <person name="Zhong S."/>
            <person name="Hamelin R.C."/>
            <person name="Grigoriev I.V."/>
            <person name="Szabo L.J."/>
            <person name="Martin F."/>
        </authorList>
    </citation>
    <scope>NUCLEOTIDE SEQUENCE [LARGE SCALE GENOMIC DNA]</scope>
    <source>
        <strain evidence="3">98AG31 / pathotype 3-4-7</strain>
    </source>
</reference>
<accession>F4RLJ8</accession>
<feature type="compositionally biased region" description="Polar residues" evidence="1">
    <location>
        <begin position="567"/>
        <end position="577"/>
    </location>
</feature>
<keyword evidence="3" id="KW-1185">Reference proteome</keyword>
<feature type="compositionally biased region" description="Polar residues" evidence="1">
    <location>
        <begin position="488"/>
        <end position="497"/>
    </location>
</feature>
<dbReference type="HOGENOM" id="CLU_514900_0_0_1"/>
<feature type="compositionally biased region" description="Low complexity" evidence="1">
    <location>
        <begin position="452"/>
        <end position="480"/>
    </location>
</feature>
<name>F4RLJ8_MELLP</name>
<evidence type="ECO:0000256" key="1">
    <source>
        <dbReference type="SAM" id="MobiDB-lite"/>
    </source>
</evidence>
<feature type="region of interest" description="Disordered" evidence="1">
    <location>
        <begin position="449"/>
        <end position="522"/>
    </location>
</feature>
<dbReference type="KEGG" id="mlr:MELLADRAFT_63136"/>
<dbReference type="InParanoid" id="F4RLJ8"/>
<sequence>MSSSDQSASTSGSQNNESIQFTADQLACLHAHMPELGEDEIFYAPEVTDKFTDLQTLIQIHLGRHTRNQLFQLHHDIALLLKCDPYGMPIDEDVMESRNATPTKSAVLETFLGNDNHHQPRASRTEFTEAKADTDSDTSRQKSSDGVNNLQAGAHQESLAPVDKGKQPRLSPSSVIEDGSPRRHLSPSPLIGQRSPRPSTVSVSGAGRQLQSMMIDEDKPVKALPVRVSSATLRYASVLPVAAPISADINEDYDGPEECSLKFTTIKNVADALKALKRAGNIKAFYGAMDQDASLWLHKFEVTLALNFIDQSIFVPMVYQYLKGSALTALTDVAKRGKQPLTMNGVLNFLKAHFPSTVDITSIDNQHQALKQRSGQSVLDFWTEYQDFMIAAAHVDYRYNPTEDFVKRLHHKSAAQEHVKDEVLRYKRVGVVLKVHKVAQIAISKDNDMVTDQGFSNGNQSSNSRFRSNDNRSNNSNRQNNFRRRDQVQNVSDSSNNRGKKRKSDENHQSRQRSRKLVSDVNGNTVDGLKCYNCNQFGHRFGTIEAKLCPNPTSDQTKEYFDGKRQAGSSSKDQAKK</sequence>